<gene>
    <name evidence="2" type="ORF">NDU88_001343</name>
</gene>
<keyword evidence="3" id="KW-1185">Reference proteome</keyword>
<reference evidence="2" key="1">
    <citation type="journal article" date="2022" name="bioRxiv">
        <title>Sequencing and chromosome-scale assembly of the giantPleurodeles waltlgenome.</title>
        <authorList>
            <person name="Brown T."/>
            <person name="Elewa A."/>
            <person name="Iarovenko S."/>
            <person name="Subramanian E."/>
            <person name="Araus A.J."/>
            <person name="Petzold A."/>
            <person name="Susuki M."/>
            <person name="Suzuki K.-i.T."/>
            <person name="Hayashi T."/>
            <person name="Toyoda A."/>
            <person name="Oliveira C."/>
            <person name="Osipova E."/>
            <person name="Leigh N.D."/>
            <person name="Simon A."/>
            <person name="Yun M.H."/>
        </authorList>
    </citation>
    <scope>NUCLEOTIDE SEQUENCE</scope>
    <source>
        <strain evidence="2">20211129_DDA</strain>
        <tissue evidence="2">Liver</tissue>
    </source>
</reference>
<proteinExistence type="predicted"/>
<organism evidence="2 3">
    <name type="scientific">Pleurodeles waltl</name>
    <name type="common">Iberian ribbed newt</name>
    <dbReference type="NCBI Taxonomy" id="8319"/>
    <lineage>
        <taxon>Eukaryota</taxon>
        <taxon>Metazoa</taxon>
        <taxon>Chordata</taxon>
        <taxon>Craniata</taxon>
        <taxon>Vertebrata</taxon>
        <taxon>Euteleostomi</taxon>
        <taxon>Amphibia</taxon>
        <taxon>Batrachia</taxon>
        <taxon>Caudata</taxon>
        <taxon>Salamandroidea</taxon>
        <taxon>Salamandridae</taxon>
        <taxon>Pleurodelinae</taxon>
        <taxon>Pleurodeles</taxon>
    </lineage>
</organism>
<accession>A0AAV7VW66</accession>
<evidence type="ECO:0000256" key="1">
    <source>
        <dbReference type="SAM" id="MobiDB-lite"/>
    </source>
</evidence>
<dbReference type="Proteomes" id="UP001066276">
    <property type="component" value="Chromosome 1_2"/>
</dbReference>
<protein>
    <submittedName>
        <fullName evidence="2">Uncharacterized protein</fullName>
    </submittedName>
</protein>
<evidence type="ECO:0000313" key="2">
    <source>
        <dbReference type="EMBL" id="KAJ1205923.1"/>
    </source>
</evidence>
<dbReference type="AlphaFoldDB" id="A0AAV7VW66"/>
<comment type="caution">
    <text evidence="2">The sequence shown here is derived from an EMBL/GenBank/DDBJ whole genome shotgun (WGS) entry which is preliminary data.</text>
</comment>
<name>A0AAV7VW66_PLEWA</name>
<feature type="region of interest" description="Disordered" evidence="1">
    <location>
        <begin position="43"/>
        <end position="70"/>
    </location>
</feature>
<evidence type="ECO:0000313" key="3">
    <source>
        <dbReference type="Proteomes" id="UP001066276"/>
    </source>
</evidence>
<dbReference type="EMBL" id="JANPWB010000002">
    <property type="protein sequence ID" value="KAJ1205923.1"/>
    <property type="molecule type" value="Genomic_DNA"/>
</dbReference>
<sequence>MLVHREPYLPCRTLQYWGSRSIPSSRTRLLPLGWASVTEVHRWSSGAPQQVPSRGRRPGTPEGSPRPLTVDSLHFRRDIRGAGMTQLRPLDRPLLPRRAASRQGLSDRPFLHRLGALR</sequence>